<dbReference type="EMBL" id="JAHESE010000059">
    <property type="protein sequence ID" value="MBT1712319.1"/>
    <property type="molecule type" value="Genomic_DNA"/>
</dbReference>
<accession>A0AAP2GTK4</accession>
<proteinExistence type="predicted"/>
<gene>
    <name evidence="1" type="ORF">KK062_29015</name>
</gene>
<evidence type="ECO:0000313" key="1">
    <source>
        <dbReference type="EMBL" id="MBT1712319.1"/>
    </source>
</evidence>
<comment type="caution">
    <text evidence="1">The sequence shown here is derived from an EMBL/GenBank/DDBJ whole genome shotgun (WGS) entry which is preliminary data.</text>
</comment>
<dbReference type="RefSeq" id="WP_254087884.1">
    <property type="nucleotide sequence ID" value="NZ_JAHESE010000059.1"/>
</dbReference>
<organism evidence="1 2">
    <name type="scientific">Dawidia cretensis</name>
    <dbReference type="NCBI Taxonomy" id="2782350"/>
    <lineage>
        <taxon>Bacteria</taxon>
        <taxon>Pseudomonadati</taxon>
        <taxon>Bacteroidota</taxon>
        <taxon>Cytophagia</taxon>
        <taxon>Cytophagales</taxon>
        <taxon>Chryseotaleaceae</taxon>
        <taxon>Dawidia</taxon>
    </lineage>
</organism>
<dbReference type="Proteomes" id="UP001319080">
    <property type="component" value="Unassembled WGS sequence"/>
</dbReference>
<dbReference type="InterPro" id="IPR027417">
    <property type="entry name" value="P-loop_NTPase"/>
</dbReference>
<evidence type="ECO:0000313" key="2">
    <source>
        <dbReference type="Proteomes" id="UP001319080"/>
    </source>
</evidence>
<protein>
    <submittedName>
        <fullName evidence="1">Uncharacterized protein</fullName>
    </submittedName>
</protein>
<dbReference type="SUPFAM" id="SSF52540">
    <property type="entry name" value="P-loop containing nucleoside triphosphate hydrolases"/>
    <property type="match status" value="1"/>
</dbReference>
<sequence length="1073" mass="123886">MQTKYTNSTNIIRDSSRNINYIPTPNATRVVNQVSNDFKRGLRSFNIIGSYGTGKSSFLWALQQSALGRKRIFNLNLVSNAKADVINFVGEYKSITKVFAEYFEVNLAKGSHENIFAEIFNSYHALKKNGLLFILIDEFGKFLEYAADNNPEKELYFVQQLSEFINNPDRNIVLITTVHQNIDAYAFKLNNSQKQEWSKVKGRFREITFNEPVEQLLYLASEHLKKPKGIDKVTESSIRSALSIVKKSRAYSLNAGYAAEVSLKLFPMDLLAANTLTLSLQRYGQNERSLFSFLESTDHTGINRFDQKKNLFYSTANVYDYLVFNFYTFINSRYNPDFSGWSAIKGALETLERAFEGNTLDYAKVVKTIGLINLTASQAADLDRDFLVKYASTCLGIANAGKVIDGLEAKRIILYRKYNNRYVLAEGTDLDIPSALIEAGNKLSEVVDVPTLLNKYYQLPPVMAKANSYLNGTPRLFEFKISERPINEVPMDEIDGFINLIFNEQLNVEIVRQASLEQGEAILYGFYSNSRTVKNLLFEIEKTKRVLEENSHDRAAIKELQHILFHQKNLLNHYILTNLYSSTREVIWFWEGQELDISSKREFNKKLSEICDRVYHKAPRFKNELVNRHKISSSIHVAKKNYLRALVDNYTLPDLGFDKDKFPPEKTIYLTLLKENGFKLYSDEINFVTQVSKKSTFLHVWNYSNQFLNSAKANRKSLLEFIEPLKKRPFKLKQGLIDFWVASFLFIKRDDYALFGSSGFIPYITDEVLELVIKYPEDYEVKAFDIEGVKLDIFNSYRIFLNQQSKEKISNHTFIETIKPFLTFYKSLPEYSKNTSRLTRETLQIRNAIANSKDPEKSFFEDFPTALGYSIDSIQKSKANLKAYIEKLHDSIRELRTSYDDLIVRFEDFILAEYFGEALAFEAYKLRLQERYQNLKKHLCLPHQRTFAQRIDSQLDDKKLWLNSLAQAVVGKSLEIIKDEEEILLYDKFKTMISELDSLTRLSKEDVDINQESVLGIELSSFVDGIKRSLIRMPRHKTSDVSKIEGNIRAKLSADKNLNIAALTNLLKELLVK</sequence>
<reference evidence="1 2" key="1">
    <citation type="submission" date="2021-05" db="EMBL/GenBank/DDBJ databases">
        <title>A Polyphasic approach of four new species of the genus Ohtaekwangia: Ohtaekwangia histidinii sp. nov., Ohtaekwangia cretensis sp. nov., Ohtaekwangia indiensis sp. nov., Ohtaekwangia reichenbachii sp. nov. from diverse environment.</title>
        <authorList>
            <person name="Octaviana S."/>
        </authorList>
    </citation>
    <scope>NUCLEOTIDE SEQUENCE [LARGE SCALE GENOMIC DNA]</scope>
    <source>
        <strain evidence="1 2">PWU5</strain>
    </source>
</reference>
<keyword evidence="2" id="KW-1185">Reference proteome</keyword>
<dbReference type="AlphaFoldDB" id="A0AAP2GTK4"/>
<name>A0AAP2GTK4_9BACT</name>